<evidence type="ECO:0000313" key="6">
    <source>
        <dbReference type="Proteomes" id="UP000502928"/>
    </source>
</evidence>
<dbReference type="PANTHER" id="PTHR30349:SF64">
    <property type="entry name" value="PROPHAGE INTEGRASE INTD-RELATED"/>
    <property type="match status" value="1"/>
</dbReference>
<gene>
    <name evidence="5" type="ORF">GVT53_02970</name>
</gene>
<dbReference type="CDD" id="cd01185">
    <property type="entry name" value="INTN1_C_like"/>
    <property type="match status" value="1"/>
</dbReference>
<accession>A0A6G7IZR0</accession>
<evidence type="ECO:0000256" key="1">
    <source>
        <dbReference type="ARBA" id="ARBA00008857"/>
    </source>
</evidence>
<keyword evidence="2" id="KW-0238">DNA-binding</keyword>
<dbReference type="KEGG" id="mut:GVT53_02970"/>
<dbReference type="GO" id="GO:0006310">
    <property type="term" value="P:DNA recombination"/>
    <property type="evidence" value="ECO:0007669"/>
    <property type="project" value="UniProtKB-KW"/>
</dbReference>
<dbReference type="GO" id="GO:0015074">
    <property type="term" value="P:DNA integration"/>
    <property type="evidence" value="ECO:0007669"/>
    <property type="project" value="InterPro"/>
</dbReference>
<dbReference type="InterPro" id="IPR010998">
    <property type="entry name" value="Integrase_recombinase_N"/>
</dbReference>
<dbReference type="InterPro" id="IPR011010">
    <property type="entry name" value="DNA_brk_join_enz"/>
</dbReference>
<dbReference type="InterPro" id="IPR013762">
    <property type="entry name" value="Integrase-like_cat_sf"/>
</dbReference>
<sequence length="405" mass="46561">METKTFSLIHYLRKAQLDKTGKAGIYLRITVNGHRAELSIKRKTSPEKWCSNKGRLKGSSKEAKELNHYMDQLESKAYEIHSKLVVKKKPFNAETIKNKLLGKGTAHKTLLAIYEEHNAQIKELIGSDYSYGAYRRHVRTMNHLAGFIQKEYKVSDLYVMEVDLNFVNGFHHYLKTQKVGNQNTVTKYVVNFKKIMRMAFANNWVKKDPFYYWKAEWKKVERDVLTEAELRAIMETEPESKSLEQVRDVFVFCCFTGLAYVDVKKLSNNHIVDGIGGKRWIKIKRAKTDSLSTVPLLPIAEKILLKYKDHSQIMGTETILPVVSNQKTNAYLKEIASCCGIKKKLTFHLARHTFATTVTLSNGISIESVSKMLGHQSLKTTQIYAKVIDKKLHDDMSLLEGKYEL</sequence>
<dbReference type="SUPFAM" id="SSF56349">
    <property type="entry name" value="DNA breaking-rejoining enzymes"/>
    <property type="match status" value="1"/>
</dbReference>
<dbReference type="PANTHER" id="PTHR30349">
    <property type="entry name" value="PHAGE INTEGRASE-RELATED"/>
    <property type="match status" value="1"/>
</dbReference>
<protein>
    <submittedName>
        <fullName evidence="5">Site-specific integrase</fullName>
    </submittedName>
</protein>
<dbReference type="Gene3D" id="1.10.150.130">
    <property type="match status" value="1"/>
</dbReference>
<dbReference type="Proteomes" id="UP000502928">
    <property type="component" value="Chromosome"/>
</dbReference>
<evidence type="ECO:0000313" key="5">
    <source>
        <dbReference type="EMBL" id="QII43682.1"/>
    </source>
</evidence>
<dbReference type="InterPro" id="IPR002104">
    <property type="entry name" value="Integrase_catalytic"/>
</dbReference>
<proteinExistence type="inferred from homology"/>
<evidence type="ECO:0000256" key="3">
    <source>
        <dbReference type="ARBA" id="ARBA00023172"/>
    </source>
</evidence>
<comment type="similarity">
    <text evidence="1">Belongs to the 'phage' integrase family.</text>
</comment>
<dbReference type="Gene3D" id="1.10.443.10">
    <property type="entry name" value="Intergrase catalytic core"/>
    <property type="match status" value="1"/>
</dbReference>
<evidence type="ECO:0000256" key="2">
    <source>
        <dbReference type="ARBA" id="ARBA00023125"/>
    </source>
</evidence>
<keyword evidence="6" id="KW-1185">Reference proteome</keyword>
<reference evidence="5 6" key="1">
    <citation type="submission" date="2020-02" db="EMBL/GenBank/DDBJ databases">
        <title>Complete genome of Muricauda sp. 501str8.</title>
        <authorList>
            <person name="Dong B."/>
            <person name="Zhu S."/>
            <person name="Yang J."/>
            <person name="Chen J."/>
        </authorList>
    </citation>
    <scope>NUCLEOTIDE SEQUENCE [LARGE SCALE GENOMIC DNA]</scope>
    <source>
        <strain evidence="5 6">501str8</strain>
    </source>
</reference>
<keyword evidence="3" id="KW-0233">DNA recombination</keyword>
<organism evidence="5 6">
    <name type="scientific">Flagellimonas oceani</name>
    <dbReference type="NCBI Taxonomy" id="2698672"/>
    <lineage>
        <taxon>Bacteria</taxon>
        <taxon>Pseudomonadati</taxon>
        <taxon>Bacteroidota</taxon>
        <taxon>Flavobacteriia</taxon>
        <taxon>Flavobacteriales</taxon>
        <taxon>Flavobacteriaceae</taxon>
        <taxon>Flagellimonas</taxon>
    </lineage>
</organism>
<dbReference type="InterPro" id="IPR025269">
    <property type="entry name" value="SAM-like_dom"/>
</dbReference>
<dbReference type="InterPro" id="IPR035386">
    <property type="entry name" value="Arm-DNA-bind_5"/>
</dbReference>
<dbReference type="Pfam" id="PF17293">
    <property type="entry name" value="Arm-DNA-bind_5"/>
    <property type="match status" value="1"/>
</dbReference>
<dbReference type="AlphaFoldDB" id="A0A6G7IZR0"/>
<dbReference type="PROSITE" id="PS51898">
    <property type="entry name" value="TYR_RECOMBINASE"/>
    <property type="match status" value="1"/>
</dbReference>
<name>A0A6G7IZR0_9FLAO</name>
<feature type="domain" description="Tyr recombinase" evidence="4">
    <location>
        <begin position="220"/>
        <end position="397"/>
    </location>
</feature>
<dbReference type="Pfam" id="PF00589">
    <property type="entry name" value="Phage_integrase"/>
    <property type="match status" value="1"/>
</dbReference>
<dbReference type="EMBL" id="CP049616">
    <property type="protein sequence ID" value="QII43682.1"/>
    <property type="molecule type" value="Genomic_DNA"/>
</dbReference>
<dbReference type="Pfam" id="PF13102">
    <property type="entry name" value="Phage_int_SAM_5"/>
    <property type="match status" value="1"/>
</dbReference>
<dbReference type="GO" id="GO:0003677">
    <property type="term" value="F:DNA binding"/>
    <property type="evidence" value="ECO:0007669"/>
    <property type="project" value="UniProtKB-KW"/>
</dbReference>
<dbReference type="RefSeq" id="WP_166247351.1">
    <property type="nucleotide sequence ID" value="NZ_CP049616.1"/>
</dbReference>
<dbReference type="InterPro" id="IPR050090">
    <property type="entry name" value="Tyrosine_recombinase_XerCD"/>
</dbReference>
<evidence type="ECO:0000259" key="4">
    <source>
        <dbReference type="PROSITE" id="PS51898"/>
    </source>
</evidence>